<dbReference type="InterPro" id="IPR029787">
    <property type="entry name" value="Nucleotide_cyclase"/>
</dbReference>
<keyword evidence="1" id="KW-1133">Transmembrane helix</keyword>
<dbReference type="GO" id="GO:1902201">
    <property type="term" value="P:negative regulation of bacterial-type flagellum-dependent cell motility"/>
    <property type="evidence" value="ECO:0007669"/>
    <property type="project" value="TreeGrafter"/>
</dbReference>
<feature type="transmembrane region" description="Helical" evidence="1">
    <location>
        <begin position="69"/>
        <end position="90"/>
    </location>
</feature>
<dbReference type="Gene3D" id="3.30.70.270">
    <property type="match status" value="1"/>
</dbReference>
<proteinExistence type="predicted"/>
<dbReference type="STRING" id="745820.SAMN04488053_11711"/>
<dbReference type="PANTHER" id="PTHR45138:SF9">
    <property type="entry name" value="DIGUANYLATE CYCLASE DGCM-RELATED"/>
    <property type="match status" value="1"/>
</dbReference>
<organism evidence="3 4">
    <name type="scientific">Alkalicoccus daliensis</name>
    <dbReference type="NCBI Taxonomy" id="745820"/>
    <lineage>
        <taxon>Bacteria</taxon>
        <taxon>Bacillati</taxon>
        <taxon>Bacillota</taxon>
        <taxon>Bacilli</taxon>
        <taxon>Bacillales</taxon>
        <taxon>Bacillaceae</taxon>
        <taxon>Alkalicoccus</taxon>
    </lineage>
</organism>
<name>A0A1H0KC71_9BACI</name>
<accession>A0A1H0KC71</accession>
<dbReference type="PROSITE" id="PS50887">
    <property type="entry name" value="GGDEF"/>
    <property type="match status" value="1"/>
</dbReference>
<feature type="transmembrane region" description="Helical" evidence="1">
    <location>
        <begin position="146"/>
        <end position="168"/>
    </location>
</feature>
<evidence type="ECO:0000313" key="3">
    <source>
        <dbReference type="EMBL" id="SDO53443.1"/>
    </source>
</evidence>
<dbReference type="GO" id="GO:0052621">
    <property type="term" value="F:diguanylate cyclase activity"/>
    <property type="evidence" value="ECO:0007669"/>
    <property type="project" value="TreeGrafter"/>
</dbReference>
<keyword evidence="1" id="KW-0812">Transmembrane</keyword>
<dbReference type="PANTHER" id="PTHR45138">
    <property type="entry name" value="REGULATORY COMPONENTS OF SENSORY TRANSDUCTION SYSTEM"/>
    <property type="match status" value="1"/>
</dbReference>
<dbReference type="NCBIfam" id="TIGR00254">
    <property type="entry name" value="GGDEF"/>
    <property type="match status" value="1"/>
</dbReference>
<dbReference type="GO" id="GO:0043709">
    <property type="term" value="P:cell adhesion involved in single-species biofilm formation"/>
    <property type="evidence" value="ECO:0007669"/>
    <property type="project" value="TreeGrafter"/>
</dbReference>
<evidence type="ECO:0000256" key="1">
    <source>
        <dbReference type="SAM" id="Phobius"/>
    </source>
</evidence>
<dbReference type="AlphaFoldDB" id="A0A1H0KC71"/>
<protein>
    <submittedName>
        <fullName evidence="3">Diguanylate cyclase (GGDEF) domain-containing protein</fullName>
    </submittedName>
</protein>
<dbReference type="CDD" id="cd01949">
    <property type="entry name" value="GGDEF"/>
    <property type="match status" value="1"/>
</dbReference>
<feature type="domain" description="GGDEF" evidence="2">
    <location>
        <begin position="209"/>
        <end position="342"/>
    </location>
</feature>
<dbReference type="OrthoDB" id="9759607at2"/>
<reference evidence="4" key="1">
    <citation type="submission" date="2016-10" db="EMBL/GenBank/DDBJ databases">
        <authorList>
            <person name="Varghese N."/>
            <person name="Submissions S."/>
        </authorList>
    </citation>
    <scope>NUCLEOTIDE SEQUENCE [LARGE SCALE GENOMIC DNA]</scope>
    <source>
        <strain evidence="4">CGMCC 1.10369</strain>
    </source>
</reference>
<feature type="transmembrane region" description="Helical" evidence="1">
    <location>
        <begin position="21"/>
        <end position="38"/>
    </location>
</feature>
<dbReference type="RefSeq" id="WP_090844203.1">
    <property type="nucleotide sequence ID" value="NZ_FNIL01000017.1"/>
</dbReference>
<dbReference type="EMBL" id="FNIL01000017">
    <property type="protein sequence ID" value="SDO53443.1"/>
    <property type="molecule type" value="Genomic_DNA"/>
</dbReference>
<gene>
    <name evidence="3" type="ORF">SAMN04488053_11711</name>
</gene>
<keyword evidence="1" id="KW-0472">Membrane</keyword>
<keyword evidence="4" id="KW-1185">Reference proteome</keyword>
<dbReference type="SUPFAM" id="SSF55073">
    <property type="entry name" value="Nucleotide cyclase"/>
    <property type="match status" value="1"/>
</dbReference>
<sequence>MKNSIVDFGEYSSLIRMDFQKINFVICAVHLVFLTIYLVLNVPFLFWMNLFMASLSLFYLLILKNNNFLLFYGLIFCQVTAVIIMTTTVLGWDAGVQHYLVIFPAFVFTVVRGWQKYAVVIISGVSYFGLYKWVPEATGAVSEEVMSSFYIVNIAGVLLVLVFISNLYGKTTQKILNELNDLSRIDPLTKILNRRSMYQYVNKARKKKIQSYLLLIDLDDFKNINDKWGHECGDMVLIHCAEVFRQFTKEKGRAARWGGEEFLLLLYAKNKDEALGKAEEIAETINKKRTFFYQQKEVPLSITGGMIALDPVIHTEKMINAADEALYHGKQRGKNQIVYAGSFKNNEKIDNLG</sequence>
<dbReference type="GO" id="GO:0005886">
    <property type="term" value="C:plasma membrane"/>
    <property type="evidence" value="ECO:0007669"/>
    <property type="project" value="TreeGrafter"/>
</dbReference>
<dbReference type="InterPro" id="IPR000160">
    <property type="entry name" value="GGDEF_dom"/>
</dbReference>
<evidence type="ECO:0000313" key="4">
    <source>
        <dbReference type="Proteomes" id="UP000198778"/>
    </source>
</evidence>
<feature type="transmembrane region" description="Helical" evidence="1">
    <location>
        <begin position="44"/>
        <end position="62"/>
    </location>
</feature>
<dbReference type="InterPro" id="IPR043128">
    <property type="entry name" value="Rev_trsase/Diguanyl_cyclase"/>
</dbReference>
<dbReference type="SMART" id="SM00267">
    <property type="entry name" value="GGDEF"/>
    <property type="match status" value="1"/>
</dbReference>
<feature type="transmembrane region" description="Helical" evidence="1">
    <location>
        <begin position="96"/>
        <end position="112"/>
    </location>
</feature>
<feature type="transmembrane region" description="Helical" evidence="1">
    <location>
        <begin position="117"/>
        <end position="134"/>
    </location>
</feature>
<dbReference type="Proteomes" id="UP000198778">
    <property type="component" value="Unassembled WGS sequence"/>
</dbReference>
<dbReference type="InterPro" id="IPR050469">
    <property type="entry name" value="Diguanylate_Cyclase"/>
</dbReference>
<evidence type="ECO:0000259" key="2">
    <source>
        <dbReference type="PROSITE" id="PS50887"/>
    </source>
</evidence>
<dbReference type="Pfam" id="PF00990">
    <property type="entry name" value="GGDEF"/>
    <property type="match status" value="1"/>
</dbReference>